<evidence type="ECO:0000313" key="2">
    <source>
        <dbReference type="Proteomes" id="UP001652740"/>
    </source>
</evidence>
<dbReference type="GeneID" id="128200421"/>
<evidence type="ECO:0000259" key="1">
    <source>
        <dbReference type="Pfam" id="PF14529"/>
    </source>
</evidence>
<dbReference type="SUPFAM" id="SSF56219">
    <property type="entry name" value="DNase I-like"/>
    <property type="match status" value="1"/>
</dbReference>
<evidence type="ECO:0000313" key="3">
    <source>
        <dbReference type="RefSeq" id="XP_052749771.1"/>
    </source>
</evidence>
<gene>
    <name evidence="3" type="primary">LOC128200421</name>
</gene>
<dbReference type="PANTHER" id="PTHR33273">
    <property type="entry name" value="DOMAIN-CONTAINING PROTEIN, PUTATIVE-RELATED"/>
    <property type="match status" value="1"/>
</dbReference>
<dbReference type="PANTHER" id="PTHR33273:SF4">
    <property type="entry name" value="ENDONUCLEASE_EXONUCLEASE_PHOSPHATASE DOMAIN-CONTAINING PROTEIN"/>
    <property type="match status" value="1"/>
</dbReference>
<dbReference type="Pfam" id="PF14529">
    <property type="entry name" value="Exo_endo_phos_2"/>
    <property type="match status" value="1"/>
</dbReference>
<proteinExistence type="predicted"/>
<organism evidence="2 3">
    <name type="scientific">Galleria mellonella</name>
    <name type="common">Greater wax moth</name>
    <dbReference type="NCBI Taxonomy" id="7137"/>
    <lineage>
        <taxon>Eukaryota</taxon>
        <taxon>Metazoa</taxon>
        <taxon>Ecdysozoa</taxon>
        <taxon>Arthropoda</taxon>
        <taxon>Hexapoda</taxon>
        <taxon>Insecta</taxon>
        <taxon>Pterygota</taxon>
        <taxon>Neoptera</taxon>
        <taxon>Endopterygota</taxon>
        <taxon>Lepidoptera</taxon>
        <taxon>Glossata</taxon>
        <taxon>Ditrysia</taxon>
        <taxon>Pyraloidea</taxon>
        <taxon>Pyralidae</taxon>
        <taxon>Galleriinae</taxon>
        <taxon>Galleria</taxon>
    </lineage>
</organism>
<name>A0ABM3MEE6_GALME</name>
<sequence length="222" mass="23925">MHHRILQANLNHCRDAQNLLFQSVAEMGVDLVVAAEPLFIPLGDNWFGDTDALVAVGSVGRKPTSPQAVGLFSSSGIVGVSWGEILVVGVYFSPNRSFAEFGQYIDGLGALIGQFSTRPVMVLGDLNARSMAWGDRVTTARGKLLEDWAIAAGLVVLNHGSAATCVRFNGESIVDISLASSTIAHRVRGWRVMAEVETMSDHRYIRLDVLPSSMAPAHDHRG</sequence>
<dbReference type="Gene3D" id="3.60.10.10">
    <property type="entry name" value="Endonuclease/exonuclease/phosphatase"/>
    <property type="match status" value="1"/>
</dbReference>
<accession>A0ABM3MEE6</accession>
<protein>
    <submittedName>
        <fullName evidence="3">Uncharacterized protein LOC128200421</fullName>
    </submittedName>
</protein>
<feature type="domain" description="Endonuclease/exonuclease/phosphatase" evidence="1">
    <location>
        <begin position="85"/>
        <end position="205"/>
    </location>
</feature>
<dbReference type="InterPro" id="IPR036691">
    <property type="entry name" value="Endo/exonu/phosph_ase_sf"/>
</dbReference>
<dbReference type="InterPro" id="IPR005135">
    <property type="entry name" value="Endo/exonuclease/phosphatase"/>
</dbReference>
<reference evidence="3" key="1">
    <citation type="submission" date="2025-08" db="UniProtKB">
        <authorList>
            <consortium name="RefSeq"/>
        </authorList>
    </citation>
    <scope>IDENTIFICATION</scope>
    <source>
        <tissue evidence="3">Whole larvae</tissue>
    </source>
</reference>
<dbReference type="Proteomes" id="UP001652740">
    <property type="component" value="Unplaced"/>
</dbReference>
<dbReference type="RefSeq" id="XP_052749771.1">
    <property type="nucleotide sequence ID" value="XM_052893811.1"/>
</dbReference>
<keyword evidence="2" id="KW-1185">Reference proteome</keyword>
<dbReference type="CDD" id="cd09077">
    <property type="entry name" value="R1-I-EN"/>
    <property type="match status" value="1"/>
</dbReference>